<dbReference type="GO" id="GO:0031942">
    <property type="term" value="C:i-AAA complex"/>
    <property type="evidence" value="ECO:0007669"/>
    <property type="project" value="TreeGrafter"/>
</dbReference>
<keyword evidence="1" id="KW-1133">Transmembrane helix</keyword>
<keyword evidence="1" id="KW-0472">Membrane</keyword>
<dbReference type="PANTHER" id="PTHR28142:SF1">
    <property type="entry name" value="MITOCHONDRIAL INNER MEMBRANE I-AAA PROTEASE SUPERCOMPLEX SUBUNIT MGR3-RELATED"/>
    <property type="match status" value="1"/>
</dbReference>
<dbReference type="CDD" id="cd24145">
    <property type="entry name" value="Mgr3-like"/>
    <property type="match status" value="1"/>
</dbReference>
<dbReference type="InterPro" id="IPR040201">
    <property type="entry name" value="Mrg3-like"/>
</dbReference>
<feature type="transmembrane region" description="Helical" evidence="1">
    <location>
        <begin position="108"/>
        <end position="130"/>
    </location>
</feature>
<dbReference type="Proteomes" id="UP001365542">
    <property type="component" value="Unassembled WGS sequence"/>
</dbReference>
<dbReference type="AlphaFoldDB" id="A0AAV9WZ00"/>
<dbReference type="EMBL" id="JAVHJO010000013">
    <property type="protein sequence ID" value="KAK6530372.1"/>
    <property type="molecule type" value="Genomic_DNA"/>
</dbReference>
<sequence length="480" mass="54801">MSFVRSIKLGARNPATASIRPFSQCTCTRVQTQASISKIQWPPKPVTSFRPLIIRRTYLRATDPSKKQGYNPHVDIDRFGGNPGSKRKYNFFKLQTYREAYHDSPKMFTMFIVSFFVVISVLGVAFYWTYKVMIVGLHNYPEPVARYMRRAMYYEGKKDLEGCIKSYQSAIVMAQLIGMDPLSDEFTGLRIKYAEIGEDVGAYDKAIEYLERLRLEMLALMDDRKEELGVLGRLKLMKRVIGIAVKIGDMQLLEKDEEQAEKTFEWSVAQTLKVMADQSRLKEEEEAPWTAEQLAAVFENMASLYERSNKFDYASTLYLQAANLFHPPNCHSVVLLNNVGACNMQRRIPSGEPMDRTTQLESAKKWMEKALSIADNMTPPTRNEECDQGCVVALHNIGEIEEQLGRIDEAKQKYIEAESISYAIKYVDGYQNAGFALERIKQKESGIYKDPKVEAEEQAKAEVKKALTGLPPLNFDKPKK</sequence>
<organism evidence="2 3">
    <name type="scientific">Orbilia ellipsospora</name>
    <dbReference type="NCBI Taxonomy" id="2528407"/>
    <lineage>
        <taxon>Eukaryota</taxon>
        <taxon>Fungi</taxon>
        <taxon>Dikarya</taxon>
        <taxon>Ascomycota</taxon>
        <taxon>Pezizomycotina</taxon>
        <taxon>Orbiliomycetes</taxon>
        <taxon>Orbiliales</taxon>
        <taxon>Orbiliaceae</taxon>
        <taxon>Orbilia</taxon>
    </lineage>
</organism>
<dbReference type="GO" id="GO:0051787">
    <property type="term" value="F:misfolded protein binding"/>
    <property type="evidence" value="ECO:0007669"/>
    <property type="project" value="TreeGrafter"/>
</dbReference>
<evidence type="ECO:0000256" key="1">
    <source>
        <dbReference type="SAM" id="Phobius"/>
    </source>
</evidence>
<dbReference type="GO" id="GO:0006515">
    <property type="term" value="P:protein quality control for misfolded or incompletely synthesized proteins"/>
    <property type="evidence" value="ECO:0007669"/>
    <property type="project" value="TreeGrafter"/>
</dbReference>
<comment type="caution">
    <text evidence="2">The sequence shown here is derived from an EMBL/GenBank/DDBJ whole genome shotgun (WGS) entry which is preliminary data.</text>
</comment>
<dbReference type="SMART" id="SM00028">
    <property type="entry name" value="TPR"/>
    <property type="match status" value="3"/>
</dbReference>
<keyword evidence="3" id="KW-1185">Reference proteome</keyword>
<dbReference type="InterPro" id="IPR011990">
    <property type="entry name" value="TPR-like_helical_dom_sf"/>
</dbReference>
<protein>
    <recommendedName>
        <fullName evidence="4">TPR domain protein</fullName>
    </recommendedName>
</protein>
<dbReference type="PANTHER" id="PTHR28142">
    <property type="entry name" value="MITOCHONDRIAL INNER MEMBRANE I-AAA PROTEASE SUPERCOMPLEX SUBUNIT MGR3-RELATED"/>
    <property type="match status" value="1"/>
</dbReference>
<dbReference type="Pfam" id="PF13181">
    <property type="entry name" value="TPR_8"/>
    <property type="match status" value="1"/>
</dbReference>
<evidence type="ECO:0000313" key="2">
    <source>
        <dbReference type="EMBL" id="KAK6530372.1"/>
    </source>
</evidence>
<reference evidence="2 3" key="1">
    <citation type="submission" date="2019-10" db="EMBL/GenBank/DDBJ databases">
        <authorList>
            <person name="Palmer J.M."/>
        </authorList>
    </citation>
    <scope>NUCLEOTIDE SEQUENCE [LARGE SCALE GENOMIC DNA]</scope>
    <source>
        <strain evidence="2 3">TWF694</strain>
    </source>
</reference>
<proteinExistence type="predicted"/>
<dbReference type="Gene3D" id="1.25.40.10">
    <property type="entry name" value="Tetratricopeptide repeat domain"/>
    <property type="match status" value="1"/>
</dbReference>
<evidence type="ECO:0000313" key="3">
    <source>
        <dbReference type="Proteomes" id="UP001365542"/>
    </source>
</evidence>
<evidence type="ECO:0008006" key="4">
    <source>
        <dbReference type="Google" id="ProtNLM"/>
    </source>
</evidence>
<keyword evidence="1" id="KW-0812">Transmembrane</keyword>
<dbReference type="SUPFAM" id="SSF48452">
    <property type="entry name" value="TPR-like"/>
    <property type="match status" value="1"/>
</dbReference>
<name>A0AAV9WZ00_9PEZI</name>
<gene>
    <name evidence="2" type="ORF">TWF694_003728</name>
</gene>
<accession>A0AAV9WZ00</accession>
<dbReference type="InterPro" id="IPR019734">
    <property type="entry name" value="TPR_rpt"/>
</dbReference>